<protein>
    <recommendedName>
        <fullName evidence="3">Acetyltransferase (GNAT) family protein</fullName>
    </recommendedName>
</protein>
<evidence type="ECO:0000313" key="2">
    <source>
        <dbReference type="Proteomes" id="UP001629953"/>
    </source>
</evidence>
<dbReference type="RefSeq" id="WP_408621940.1">
    <property type="nucleotide sequence ID" value="NZ_JBEQCT010000001.1"/>
</dbReference>
<reference evidence="1 2" key="1">
    <citation type="journal article" date="2013" name="Int. J. Syst. Evol. Microbiol.">
        <title>Celerinatantimonas yamalensis sp. nov., a cold-adapted diazotrophic bacterium from a cold permafrost brine.</title>
        <authorList>
            <person name="Shcherbakova V."/>
            <person name="Chuvilskaya N."/>
            <person name="Rivkina E."/>
            <person name="Demidov N."/>
            <person name="Uchaeva V."/>
            <person name="Suetin S."/>
            <person name="Suzina N."/>
            <person name="Gilichinsky D."/>
        </authorList>
    </citation>
    <scope>NUCLEOTIDE SEQUENCE [LARGE SCALE GENOMIC DNA]</scope>
    <source>
        <strain evidence="1 2">C7</strain>
    </source>
</reference>
<evidence type="ECO:0008006" key="3">
    <source>
        <dbReference type="Google" id="ProtNLM"/>
    </source>
</evidence>
<proteinExistence type="predicted"/>
<evidence type="ECO:0000313" key="1">
    <source>
        <dbReference type="EMBL" id="MFM2483785.1"/>
    </source>
</evidence>
<organism evidence="1 2">
    <name type="scientific">Celerinatantimonas yamalensis</name>
    <dbReference type="NCBI Taxonomy" id="559956"/>
    <lineage>
        <taxon>Bacteria</taxon>
        <taxon>Pseudomonadati</taxon>
        <taxon>Pseudomonadota</taxon>
        <taxon>Gammaproteobacteria</taxon>
        <taxon>Celerinatantimonadaceae</taxon>
        <taxon>Celerinatantimonas</taxon>
    </lineage>
</organism>
<gene>
    <name evidence="1" type="ORF">ABUE30_01635</name>
</gene>
<name>A0ABW9G272_9GAMM</name>
<comment type="caution">
    <text evidence="1">The sequence shown here is derived from an EMBL/GenBank/DDBJ whole genome shotgun (WGS) entry which is preliminary data.</text>
</comment>
<accession>A0ABW9G272</accession>
<dbReference type="Proteomes" id="UP001629953">
    <property type="component" value="Unassembled WGS sequence"/>
</dbReference>
<sequence>MVTDASQVNVVISVHFIPQLALAGDFARISYFCVADTARGRGIGAYMA</sequence>
<keyword evidence="2" id="KW-1185">Reference proteome</keyword>
<dbReference type="EMBL" id="JBEQCT010000001">
    <property type="protein sequence ID" value="MFM2483785.1"/>
    <property type="molecule type" value="Genomic_DNA"/>
</dbReference>